<name>A0ABM7WQP2_9BACT</name>
<feature type="transmembrane region" description="Helical" evidence="1">
    <location>
        <begin position="40"/>
        <end position="57"/>
    </location>
</feature>
<sequence>MTPPVFVALSKVLDLAVAPLSWAIVLVLAGLLLRRRRPGLAAALPLLGVTVLVLFALEPVSRRVVGAVEAGAPDTFHPDPPYDVVIVLGGMVDASASRASGAVELTAAADRIVRAAALLRAGQARDVLLSGGLVFPVPGDRPEADQLRRVLLEAGVAPERIFVESASRNTRENAVESARIVRERGWRRLLLVTSAAHMPRALGCFRAAGLEPDALPVDRRAGDGRGASWLPRAEELAASTDALREATGRLVYHLLGWTR</sequence>
<dbReference type="Proteomes" id="UP001162891">
    <property type="component" value="Chromosome"/>
</dbReference>
<keyword evidence="4" id="KW-1185">Reference proteome</keyword>
<keyword evidence="1" id="KW-0472">Membrane</keyword>
<evidence type="ECO:0000259" key="2">
    <source>
        <dbReference type="Pfam" id="PF02698"/>
    </source>
</evidence>
<dbReference type="CDD" id="cd06259">
    <property type="entry name" value="YdcF-like"/>
    <property type="match status" value="1"/>
</dbReference>
<feature type="domain" description="DUF218" evidence="2">
    <location>
        <begin position="83"/>
        <end position="248"/>
    </location>
</feature>
<proteinExistence type="predicted"/>
<protein>
    <recommendedName>
        <fullName evidence="2">DUF218 domain-containing protein</fullName>
    </recommendedName>
</protein>
<dbReference type="InterPro" id="IPR003848">
    <property type="entry name" value="DUF218"/>
</dbReference>
<dbReference type="Pfam" id="PF02698">
    <property type="entry name" value="DUF218"/>
    <property type="match status" value="1"/>
</dbReference>
<evidence type="ECO:0000256" key="1">
    <source>
        <dbReference type="SAM" id="Phobius"/>
    </source>
</evidence>
<keyword evidence="1" id="KW-0812">Transmembrane</keyword>
<accession>A0ABM7WQP2</accession>
<dbReference type="Gene3D" id="3.40.50.620">
    <property type="entry name" value="HUPs"/>
    <property type="match status" value="1"/>
</dbReference>
<dbReference type="InterPro" id="IPR051599">
    <property type="entry name" value="Cell_Envelope_Assoc"/>
</dbReference>
<evidence type="ECO:0000313" key="3">
    <source>
        <dbReference type="EMBL" id="BDG01783.1"/>
    </source>
</evidence>
<gene>
    <name evidence="3" type="ORF">AMOR_07790</name>
</gene>
<dbReference type="InterPro" id="IPR014729">
    <property type="entry name" value="Rossmann-like_a/b/a_fold"/>
</dbReference>
<evidence type="ECO:0000313" key="4">
    <source>
        <dbReference type="Proteomes" id="UP001162891"/>
    </source>
</evidence>
<dbReference type="RefSeq" id="WP_318653848.1">
    <property type="nucleotide sequence ID" value="NZ_AP025591.1"/>
</dbReference>
<dbReference type="EMBL" id="AP025591">
    <property type="protein sequence ID" value="BDG01783.1"/>
    <property type="molecule type" value="Genomic_DNA"/>
</dbReference>
<feature type="transmembrane region" description="Helical" evidence="1">
    <location>
        <begin position="12"/>
        <end position="33"/>
    </location>
</feature>
<organism evidence="3 4">
    <name type="scientific">Anaeromyxobacter oryzae</name>
    <dbReference type="NCBI Taxonomy" id="2918170"/>
    <lineage>
        <taxon>Bacteria</taxon>
        <taxon>Pseudomonadati</taxon>
        <taxon>Myxococcota</taxon>
        <taxon>Myxococcia</taxon>
        <taxon>Myxococcales</taxon>
        <taxon>Cystobacterineae</taxon>
        <taxon>Anaeromyxobacteraceae</taxon>
        <taxon>Anaeromyxobacter</taxon>
    </lineage>
</organism>
<reference evidence="4" key="1">
    <citation type="journal article" date="2022" name="Int. J. Syst. Evol. Microbiol.">
        <title>Anaeromyxobacter oryzae sp. nov., Anaeromyxobacter diazotrophicus sp. nov. and Anaeromyxobacter paludicola sp. nov., isolated from paddy soils.</title>
        <authorList>
            <person name="Itoh H."/>
            <person name="Xu Z."/>
            <person name="Mise K."/>
            <person name="Masuda Y."/>
            <person name="Ushijima N."/>
            <person name="Hayakawa C."/>
            <person name="Shiratori Y."/>
            <person name="Senoo K."/>
        </authorList>
    </citation>
    <scope>NUCLEOTIDE SEQUENCE [LARGE SCALE GENOMIC DNA]</scope>
    <source>
        <strain evidence="4">Red232</strain>
    </source>
</reference>
<dbReference type="PANTHER" id="PTHR30336:SF4">
    <property type="entry name" value="ENVELOPE BIOGENESIS FACTOR ELYC"/>
    <property type="match status" value="1"/>
</dbReference>
<keyword evidence="1" id="KW-1133">Transmembrane helix</keyword>
<dbReference type="PANTHER" id="PTHR30336">
    <property type="entry name" value="INNER MEMBRANE PROTEIN, PROBABLE PERMEASE"/>
    <property type="match status" value="1"/>
</dbReference>